<dbReference type="OrthoDB" id="10361217at2759"/>
<comment type="caution">
    <text evidence="3">The sequence shown here is derived from an EMBL/GenBank/DDBJ whole genome shotgun (WGS) entry which is preliminary data.</text>
</comment>
<dbReference type="GO" id="GO:0003824">
    <property type="term" value="F:catalytic activity"/>
    <property type="evidence" value="ECO:0007669"/>
    <property type="project" value="InterPro"/>
</dbReference>
<dbReference type="Proteomes" id="UP000596742">
    <property type="component" value="Unassembled WGS sequence"/>
</dbReference>
<name>A0A8B6C3L3_MYTGA</name>
<keyword evidence="4" id="KW-1185">Reference proteome</keyword>
<proteinExistence type="predicted"/>
<dbReference type="Gene3D" id="3.60.10.10">
    <property type="entry name" value="Endonuclease/exonuclease/phosphatase"/>
    <property type="match status" value="1"/>
</dbReference>
<dbReference type="EMBL" id="UYJE01001164">
    <property type="protein sequence ID" value="VDH99668.1"/>
    <property type="molecule type" value="Genomic_DNA"/>
</dbReference>
<reference evidence="3" key="1">
    <citation type="submission" date="2018-11" db="EMBL/GenBank/DDBJ databases">
        <authorList>
            <person name="Alioto T."/>
            <person name="Alioto T."/>
        </authorList>
    </citation>
    <scope>NUCLEOTIDE SEQUENCE</scope>
</reference>
<dbReference type="Pfam" id="PF14529">
    <property type="entry name" value="Exo_endo_phos_2"/>
    <property type="match status" value="1"/>
</dbReference>
<evidence type="ECO:0000256" key="1">
    <source>
        <dbReference type="SAM" id="MobiDB-lite"/>
    </source>
</evidence>
<dbReference type="SUPFAM" id="SSF56219">
    <property type="entry name" value="DNase I-like"/>
    <property type="match status" value="1"/>
</dbReference>
<dbReference type="InterPro" id="IPR036691">
    <property type="entry name" value="Endo/exonu/phosph_ase_sf"/>
</dbReference>
<organism evidence="3 4">
    <name type="scientific">Mytilus galloprovincialis</name>
    <name type="common">Mediterranean mussel</name>
    <dbReference type="NCBI Taxonomy" id="29158"/>
    <lineage>
        <taxon>Eukaryota</taxon>
        <taxon>Metazoa</taxon>
        <taxon>Spiralia</taxon>
        <taxon>Lophotrochozoa</taxon>
        <taxon>Mollusca</taxon>
        <taxon>Bivalvia</taxon>
        <taxon>Autobranchia</taxon>
        <taxon>Pteriomorphia</taxon>
        <taxon>Mytilida</taxon>
        <taxon>Mytiloidea</taxon>
        <taxon>Mytilidae</taxon>
        <taxon>Mytilinae</taxon>
        <taxon>Mytilus</taxon>
    </lineage>
</organism>
<evidence type="ECO:0000313" key="3">
    <source>
        <dbReference type="EMBL" id="VDH99668.1"/>
    </source>
</evidence>
<protein>
    <recommendedName>
        <fullName evidence="2">Endonuclease/exonuclease/phosphatase domain-containing protein</fullName>
    </recommendedName>
</protein>
<evidence type="ECO:0000259" key="2">
    <source>
        <dbReference type="Pfam" id="PF14529"/>
    </source>
</evidence>
<feature type="domain" description="Endonuclease/exonuclease/phosphatase" evidence="2">
    <location>
        <begin position="404"/>
        <end position="525"/>
    </location>
</feature>
<evidence type="ECO:0000313" key="4">
    <source>
        <dbReference type="Proteomes" id="UP000596742"/>
    </source>
</evidence>
<accession>A0A8B6C3L3</accession>
<feature type="region of interest" description="Disordered" evidence="1">
    <location>
        <begin position="1"/>
        <end position="30"/>
    </location>
</feature>
<gene>
    <name evidence="3" type="ORF">MGAL_10B060189</name>
</gene>
<dbReference type="AlphaFoldDB" id="A0A8B6C3L3"/>
<sequence length="832" mass="95742">MEQKQPEGPKSKYKKQPIRQNSKPNRDNSIEKAYIGQLESEIDRLQSTVELFKKSQQKGMCTEKPLLEQQISNNSYIREQQSVGPSHFEQTTAHHTNIEIKFLEQRMRAMETHMSQSMQIIQLQQTQLMMQVQAQQHQQNMYHMQTYQHLPPKPPAYVHMQPVHPLHTNINQHGFHPNYGMINPHIHSQFAQPMQLPNNVIGQPHVNRHFIHPGHYNQGVNNSNHRYSTVQEVQNSHRSQGINPIKRPMQAYTKQQYKSEEKPAEIDVRYNKTIDQTPDIHDIEQSDISHSGQNISDLDTNVPLERKLLTLQENMQDETHKPDILNSFSIHDNNQREVITVEADIHNSFSIHDNNQREISGFNLPRGKGGVGIVWSSSISGKVTKIDEGNERIIGILINSDPKICLICVYLPTNNASVNSVVEYGECLDILDFIINNYSDTHRIVIAGDLNGTLLKPRAGNKHDVCIHSFVRDHKLIVSAATKHTFMQHSGAGSSQIDYILSSHKDLIQDYIIHEKHATNLSSHTIVSAVINISFASIQRPSQQSSAIWKYQWEKMDIHTFQNTLRLELENSYRKISSDPTIEILMSILQKATKASTPRKIIYLKGPKWKASPAARMLITNCHKLYREWCEKGKPEGPLKQQKITAQRELRRQFRLEKYTDRQDLYNQIMENPTTELFHRLIRRNRGKSVVKTPYLQEGNTEVNDPDEQRECFLKYFEDLAIPKDNGYDEKYLELCTIRHKLITEFCNSADDPLEPFTEMEIQNGIKHLHTGKATDEFEICSEQLKASGDILLPSITTTFNSILSFGSFPEILKSGILTPILKKTERSFDSG</sequence>
<dbReference type="InterPro" id="IPR005135">
    <property type="entry name" value="Endo/exonuclease/phosphatase"/>
</dbReference>
<feature type="compositionally biased region" description="Basic and acidic residues" evidence="1">
    <location>
        <begin position="1"/>
        <end position="10"/>
    </location>
</feature>